<gene>
    <name evidence="5" type="ORF">LTR25_007851</name>
</gene>
<sequence>MARKKRQRISYVLPLASTPGGHRLGVNGLDFDEDRSILYTGGRDGAVCAWDLDLEAQKKSRDSDTRQEKQSTVTFRKQVQAHTHWVNDIVLVKNNLGLVSASSDVTVKLWRPHGHETTQAYTIGSHSDYIKCLATPDRQANWVASGGLDHKICLWDLNGAGKTLEINVSQAEDVVKGSVYALRARGSLLASGGPESVVRLWDVKSGKSITKLVGHTDNVRDILISDDGDTLLTASSDQTIKVWSIAAGRCIHTLTMHNDSVWCMYSNDPNLAVFYSGDKSGLVAKTDTRRAMEIDDSVSVAICHEHDGISRLIPAGDSVWTATSSSSVNRWLDVDTELEVETPPVSPREERRASWKHQAVGATEKPIANGVSHDTKIPHNAVLLVSNTAVHPGRKQLGNFADASVTNIRKASEAMTMDDLSVVVPIRGQPSETIEGQHGLIKHVMLNDRKRILTLDTAGEVVLWDLLKCIPIKSFGRRHLDEVVPEVNTTESVANWCGVDTKTGKITVMLEENYCFDAEVYADELDLDKDLVFREDQRINLGKWVLRNLFSKLIEEEIKRDDAHRSTLRNPTTSTGLVRPGAPTSIAMPESAEATPMVSPGQILTPRASNGNALVPPTPSLAIGAATPGFAPLNMTLPPTAEEESERTTTNGVSSPTAPTPSAATESQTDYFGSTNRSSEASSDHAKAPDTPGGGLDAAPLSTPTSPTEEKKKSGLFGKKFPNMTMTFPKKMTRTSVEVKTPIAPSEEKSDTASYKSTSEKEDAPSKVIEDNFYGVIQKIRHEYEEHLEHKPDVPVPVGITPSLTVETPALRPPEHTTIIIQEDDPASGGLADQYRGEIGELGSAEQVDVLEKIAPMWLGDVLLKNQIPYKDTVKVSFVLHPYDNQLPSIASNDGNARLNANRMLRAKKIMAYVAERIEVQMSPLAAGQGQGHDHKHRLTHSHDHVHRHEHEQHHEQTQGSDEATGGREQRIEGSQSESHQEMVEAGKSEEEEAHHAENEKEKDVEKDADVRGDAKEEDEAAKEEEKEKEDQDRLKPEEYLELYCQGQKVDPNTTLATLRVHVWRTGGDVVLFYKSNGKKKLRLSHPAAVPTREESEEATGVS</sequence>
<feature type="compositionally biased region" description="Basic and acidic residues" evidence="4">
    <location>
        <begin position="979"/>
        <end position="1015"/>
    </location>
</feature>
<feature type="repeat" description="WD" evidence="3">
    <location>
        <begin position="19"/>
        <end position="60"/>
    </location>
</feature>
<dbReference type="Gene3D" id="2.130.10.10">
    <property type="entry name" value="YVTN repeat-like/Quinoprotein amine dehydrogenase"/>
    <property type="match status" value="2"/>
</dbReference>
<dbReference type="GO" id="GO:0000724">
    <property type="term" value="P:double-strand break repair via homologous recombination"/>
    <property type="evidence" value="ECO:0007669"/>
    <property type="project" value="TreeGrafter"/>
</dbReference>
<feature type="compositionally biased region" description="Basic and acidic residues" evidence="4">
    <location>
        <begin position="941"/>
        <end position="957"/>
    </location>
</feature>
<feature type="repeat" description="WD" evidence="3">
    <location>
        <begin position="212"/>
        <end position="253"/>
    </location>
</feature>
<dbReference type="InterPro" id="IPR036322">
    <property type="entry name" value="WD40_repeat_dom_sf"/>
</dbReference>
<dbReference type="Pfam" id="PF11816">
    <property type="entry name" value="DUF3337"/>
    <property type="match status" value="2"/>
</dbReference>
<feature type="region of interest" description="Disordered" evidence="4">
    <location>
        <begin position="926"/>
        <end position="1036"/>
    </location>
</feature>
<dbReference type="Proteomes" id="UP001345827">
    <property type="component" value="Unassembled WGS sequence"/>
</dbReference>
<dbReference type="FunFam" id="2.130.10.10:FF:001614">
    <property type="entry name" value="WD repeat protein"/>
    <property type="match status" value="1"/>
</dbReference>
<dbReference type="PANTHER" id="PTHR19862:SF14">
    <property type="entry name" value="WD REPEAT-CONTAINING PROTEIN 48"/>
    <property type="match status" value="1"/>
</dbReference>
<dbReference type="SMART" id="SM00320">
    <property type="entry name" value="WD40"/>
    <property type="match status" value="7"/>
</dbReference>
<feature type="region of interest" description="Disordered" evidence="4">
    <location>
        <begin position="1081"/>
        <end position="1103"/>
    </location>
</feature>
<dbReference type="CDD" id="cd00200">
    <property type="entry name" value="WD40"/>
    <property type="match status" value="1"/>
</dbReference>
<dbReference type="PROSITE" id="PS50082">
    <property type="entry name" value="WD_REPEATS_2"/>
    <property type="match status" value="5"/>
</dbReference>
<dbReference type="PROSITE" id="PS50294">
    <property type="entry name" value="WD_REPEATS_REGION"/>
    <property type="match status" value="2"/>
</dbReference>
<keyword evidence="6" id="KW-1185">Reference proteome</keyword>
<reference evidence="5 6" key="1">
    <citation type="submission" date="2023-06" db="EMBL/GenBank/DDBJ databases">
        <title>Black Yeasts Isolated from many extreme environments.</title>
        <authorList>
            <person name="Coleine C."/>
            <person name="Stajich J.E."/>
            <person name="Selbmann L."/>
        </authorList>
    </citation>
    <scope>NUCLEOTIDE SEQUENCE [LARGE SCALE GENOMIC DNA]</scope>
    <source>
        <strain evidence="5 6">CCFEE 5887</strain>
    </source>
</reference>
<dbReference type="InterPro" id="IPR051246">
    <property type="entry name" value="WDR48"/>
</dbReference>
<feature type="compositionally biased region" description="Polar residues" evidence="4">
    <location>
        <begin position="666"/>
        <end position="681"/>
    </location>
</feature>
<feature type="region of interest" description="Disordered" evidence="4">
    <location>
        <begin position="632"/>
        <end position="764"/>
    </location>
</feature>
<feature type="repeat" description="WD" evidence="3">
    <location>
        <begin position="186"/>
        <end position="211"/>
    </location>
</feature>
<proteinExistence type="predicted"/>
<evidence type="ECO:0000256" key="3">
    <source>
        <dbReference type="PROSITE-ProRule" id="PRU00221"/>
    </source>
</evidence>
<feature type="compositionally biased region" description="Basic and acidic residues" evidence="4">
    <location>
        <begin position="1024"/>
        <end position="1036"/>
    </location>
</feature>
<keyword evidence="2" id="KW-0677">Repeat</keyword>
<dbReference type="EMBL" id="JAXLQG010000015">
    <property type="protein sequence ID" value="KAK5532318.1"/>
    <property type="molecule type" value="Genomic_DNA"/>
</dbReference>
<dbReference type="SUPFAM" id="SSF50978">
    <property type="entry name" value="WD40 repeat-like"/>
    <property type="match status" value="1"/>
</dbReference>
<dbReference type="PANTHER" id="PTHR19862">
    <property type="entry name" value="WD REPEAT-CONTAINING PROTEIN 48"/>
    <property type="match status" value="1"/>
</dbReference>
<comment type="caution">
    <text evidence="5">The sequence shown here is derived from an EMBL/GenBank/DDBJ whole genome shotgun (WGS) entry which is preliminary data.</text>
</comment>
<dbReference type="InterPro" id="IPR001680">
    <property type="entry name" value="WD40_rpt"/>
</dbReference>
<evidence type="ECO:0000256" key="2">
    <source>
        <dbReference type="ARBA" id="ARBA00022737"/>
    </source>
</evidence>
<feature type="region of interest" description="Disordered" evidence="4">
    <location>
        <begin position="562"/>
        <end position="612"/>
    </location>
</feature>
<feature type="repeat" description="WD" evidence="3">
    <location>
        <begin position="123"/>
        <end position="158"/>
    </location>
</feature>
<name>A0AAV9Q3J0_9PEZI</name>
<keyword evidence="1 3" id="KW-0853">WD repeat</keyword>
<dbReference type="InterPro" id="IPR021772">
    <property type="entry name" value="WDR48/Bun107"/>
</dbReference>
<accession>A0AAV9Q3J0</accession>
<feature type="compositionally biased region" description="Low complexity" evidence="4">
    <location>
        <begin position="654"/>
        <end position="665"/>
    </location>
</feature>
<dbReference type="InterPro" id="IPR019775">
    <property type="entry name" value="WD40_repeat_CS"/>
</dbReference>
<evidence type="ECO:0000256" key="4">
    <source>
        <dbReference type="SAM" id="MobiDB-lite"/>
    </source>
</evidence>
<dbReference type="Pfam" id="PF00400">
    <property type="entry name" value="WD40"/>
    <property type="match status" value="4"/>
</dbReference>
<feature type="repeat" description="WD" evidence="3">
    <location>
        <begin position="79"/>
        <end position="110"/>
    </location>
</feature>
<dbReference type="InterPro" id="IPR015943">
    <property type="entry name" value="WD40/YVTN_repeat-like_dom_sf"/>
</dbReference>
<dbReference type="PROSITE" id="PS00678">
    <property type="entry name" value="WD_REPEATS_1"/>
    <property type="match status" value="2"/>
</dbReference>
<evidence type="ECO:0000256" key="1">
    <source>
        <dbReference type="ARBA" id="ARBA00022574"/>
    </source>
</evidence>
<dbReference type="AlphaFoldDB" id="A0AAV9Q3J0"/>
<evidence type="ECO:0000313" key="5">
    <source>
        <dbReference type="EMBL" id="KAK5532318.1"/>
    </source>
</evidence>
<organism evidence="5 6">
    <name type="scientific">Vermiconidia calcicola</name>
    <dbReference type="NCBI Taxonomy" id="1690605"/>
    <lineage>
        <taxon>Eukaryota</taxon>
        <taxon>Fungi</taxon>
        <taxon>Dikarya</taxon>
        <taxon>Ascomycota</taxon>
        <taxon>Pezizomycotina</taxon>
        <taxon>Dothideomycetes</taxon>
        <taxon>Dothideomycetidae</taxon>
        <taxon>Mycosphaerellales</taxon>
        <taxon>Extremaceae</taxon>
        <taxon>Vermiconidia</taxon>
    </lineage>
</organism>
<dbReference type="GO" id="GO:0043130">
    <property type="term" value="F:ubiquitin binding"/>
    <property type="evidence" value="ECO:0007669"/>
    <property type="project" value="TreeGrafter"/>
</dbReference>
<protein>
    <submittedName>
        <fullName evidence="5">Uncharacterized protein</fullName>
    </submittedName>
</protein>
<evidence type="ECO:0000313" key="6">
    <source>
        <dbReference type="Proteomes" id="UP001345827"/>
    </source>
</evidence>